<dbReference type="Pfam" id="PF13432">
    <property type="entry name" value="TPR_16"/>
    <property type="match status" value="1"/>
</dbReference>
<keyword evidence="6" id="KW-1185">Reference proteome</keyword>
<evidence type="ECO:0000256" key="2">
    <source>
        <dbReference type="ARBA" id="ARBA00022803"/>
    </source>
</evidence>
<dbReference type="PROSITE" id="PS50293">
    <property type="entry name" value="TPR_REGION"/>
    <property type="match status" value="1"/>
</dbReference>
<dbReference type="Gene3D" id="1.25.40.10">
    <property type="entry name" value="Tetratricopeptide repeat domain"/>
    <property type="match status" value="2"/>
</dbReference>
<dbReference type="SUPFAM" id="SSF48452">
    <property type="entry name" value="TPR-like"/>
    <property type="match status" value="1"/>
</dbReference>
<dbReference type="PANTHER" id="PTHR44943">
    <property type="entry name" value="CELLULOSE SYNTHASE OPERON PROTEIN C"/>
    <property type="match status" value="1"/>
</dbReference>
<keyword evidence="1" id="KW-0677">Repeat</keyword>
<dbReference type="eggNOG" id="arCOG03032">
    <property type="taxonomic scope" value="Archaea"/>
</dbReference>
<dbReference type="RefSeq" id="WP_012106938.1">
    <property type="nucleotide sequence ID" value="NC_009712.1"/>
</dbReference>
<dbReference type="Proteomes" id="UP000002408">
    <property type="component" value="Chromosome"/>
</dbReference>
<organism evidence="5 6">
    <name type="scientific">Methanoregula boonei (strain DSM 21154 / JCM 14090 / 6A8)</name>
    <dbReference type="NCBI Taxonomy" id="456442"/>
    <lineage>
        <taxon>Archaea</taxon>
        <taxon>Methanobacteriati</taxon>
        <taxon>Methanobacteriota</taxon>
        <taxon>Stenosarchaea group</taxon>
        <taxon>Methanomicrobia</taxon>
        <taxon>Methanomicrobiales</taxon>
        <taxon>Methanoregulaceae</taxon>
        <taxon>Methanoregula</taxon>
    </lineage>
</organism>
<dbReference type="Pfam" id="PF00515">
    <property type="entry name" value="TPR_1"/>
    <property type="match status" value="1"/>
</dbReference>
<feature type="transmembrane region" description="Helical" evidence="4">
    <location>
        <begin position="308"/>
        <end position="327"/>
    </location>
</feature>
<dbReference type="KEGG" id="mbn:Mboo_1387"/>
<keyword evidence="4" id="KW-0812">Transmembrane</keyword>
<evidence type="ECO:0000256" key="3">
    <source>
        <dbReference type="PROSITE-ProRule" id="PRU00339"/>
    </source>
</evidence>
<keyword evidence="4" id="KW-0472">Membrane</keyword>
<dbReference type="PROSITE" id="PS50005">
    <property type="entry name" value="TPR"/>
    <property type="match status" value="4"/>
</dbReference>
<dbReference type="SMART" id="SM00028">
    <property type="entry name" value="TPR"/>
    <property type="match status" value="5"/>
</dbReference>
<sequence precursor="true">MQMSTKAGMLVLVLLILIPAVAAEDATDWYTKAQNAASAGDYTDAVIYYTNAISLNPTYDAAYAGEAAALNSLGQYSAALTAANQALAIRSSPTALGAQADALFYLGRYNDAIGAYTNYTAVVTNQQSAYCNLAYSYVQVNYTTQALATYSQCTNLNPNDPLVWNQIGLVDMSLGKYTDALNAFNKATALTVNNAEIWNNKGEALVALGRYQDAVPCFNTALTLNPTYTAAQENLNAAMGKGQVYTYTMTPTPTESRWYLGGITPTSATPTEVAVSLENITQVVQTATPVTTIQATTPVPTRTTYTPLSPVPVLAGLGFAVFLLVRIRRGKNR</sequence>
<evidence type="ECO:0000256" key="1">
    <source>
        <dbReference type="ARBA" id="ARBA00022737"/>
    </source>
</evidence>
<keyword evidence="4" id="KW-1133">Transmembrane helix</keyword>
<proteinExistence type="predicted"/>
<dbReference type="EMBL" id="CP000780">
    <property type="protein sequence ID" value="ABS55905.1"/>
    <property type="molecule type" value="Genomic_DNA"/>
</dbReference>
<dbReference type="GeneID" id="5412037"/>
<evidence type="ECO:0000313" key="6">
    <source>
        <dbReference type="Proteomes" id="UP000002408"/>
    </source>
</evidence>
<dbReference type="Pfam" id="PF13181">
    <property type="entry name" value="TPR_8"/>
    <property type="match status" value="2"/>
</dbReference>
<reference evidence="6" key="1">
    <citation type="journal article" date="2015" name="Microbiology">
        <title>Genome of Methanoregula boonei 6A8 reveals adaptations to oligotrophic peatland environments.</title>
        <authorList>
            <person name="Braeuer S."/>
            <person name="Cadillo-Quiroz H."/>
            <person name="Kyrpides N."/>
            <person name="Woyke T."/>
            <person name="Goodwin L."/>
            <person name="Detter C."/>
            <person name="Podell S."/>
            <person name="Yavitt J.B."/>
            <person name="Zinder S.H."/>
        </authorList>
    </citation>
    <scope>NUCLEOTIDE SEQUENCE [LARGE SCALE GENOMIC DNA]</scope>
    <source>
        <strain evidence="6">DSM 21154 / JCM 14090 / 6A8</strain>
    </source>
</reference>
<protein>
    <submittedName>
        <fullName evidence="5">TPR repeat-containing protein</fullName>
    </submittedName>
</protein>
<dbReference type="InterPro" id="IPR019734">
    <property type="entry name" value="TPR_rpt"/>
</dbReference>
<feature type="repeat" description="TPR" evidence="3">
    <location>
        <begin position="127"/>
        <end position="160"/>
    </location>
</feature>
<dbReference type="HOGENOM" id="CLU_833159_0_0_2"/>
<dbReference type="InterPro" id="IPR051685">
    <property type="entry name" value="Ycf3/AcsC/BcsC/TPR_MFPF"/>
</dbReference>
<evidence type="ECO:0000313" key="5">
    <source>
        <dbReference type="EMBL" id="ABS55905.1"/>
    </source>
</evidence>
<feature type="repeat" description="TPR" evidence="3">
    <location>
        <begin position="161"/>
        <end position="194"/>
    </location>
</feature>
<dbReference type="PANTHER" id="PTHR44943:SF8">
    <property type="entry name" value="TPR REPEAT-CONTAINING PROTEIN MJ0263"/>
    <property type="match status" value="1"/>
</dbReference>
<accession>A7I844</accession>
<evidence type="ECO:0000256" key="4">
    <source>
        <dbReference type="SAM" id="Phobius"/>
    </source>
</evidence>
<gene>
    <name evidence="5" type="ordered locus">Mboo_1387</name>
</gene>
<feature type="repeat" description="TPR" evidence="3">
    <location>
        <begin position="26"/>
        <end position="59"/>
    </location>
</feature>
<name>A7I844_METB6</name>
<dbReference type="AlphaFoldDB" id="A7I844"/>
<dbReference type="OrthoDB" id="115601at2157"/>
<feature type="repeat" description="TPR" evidence="3">
    <location>
        <begin position="195"/>
        <end position="228"/>
    </location>
</feature>
<dbReference type="STRING" id="456442.Mboo_1387"/>
<keyword evidence="2 3" id="KW-0802">TPR repeat</keyword>
<dbReference type="InterPro" id="IPR011990">
    <property type="entry name" value="TPR-like_helical_dom_sf"/>
</dbReference>